<dbReference type="EMBL" id="GBRH01175520">
    <property type="protein sequence ID" value="JAE22376.1"/>
    <property type="molecule type" value="Transcribed_RNA"/>
</dbReference>
<accession>A0A0A9GIL6</accession>
<reference evidence="1" key="2">
    <citation type="journal article" date="2015" name="Data Brief">
        <title>Shoot transcriptome of the giant reed, Arundo donax.</title>
        <authorList>
            <person name="Barrero R.A."/>
            <person name="Guerrero F.D."/>
            <person name="Moolhuijzen P."/>
            <person name="Goolsby J.A."/>
            <person name="Tidwell J."/>
            <person name="Bellgard S.E."/>
            <person name="Bellgard M.I."/>
        </authorList>
    </citation>
    <scope>NUCLEOTIDE SEQUENCE</scope>
    <source>
        <tissue evidence="1">Shoot tissue taken approximately 20 cm above the soil surface</tissue>
    </source>
</reference>
<sequence>MLTFLLRIQRAHFIRVSRGDAQKVNHQCSKGIATKKQRKQHTISAQLLERGVLEQFIKLNSVMAL</sequence>
<proteinExistence type="predicted"/>
<protein>
    <submittedName>
        <fullName evidence="1">Uncharacterized protein</fullName>
    </submittedName>
</protein>
<evidence type="ECO:0000313" key="1">
    <source>
        <dbReference type="EMBL" id="JAE22376.1"/>
    </source>
</evidence>
<name>A0A0A9GIL6_ARUDO</name>
<dbReference type="AlphaFoldDB" id="A0A0A9GIL6"/>
<reference evidence="1" key="1">
    <citation type="submission" date="2014-09" db="EMBL/GenBank/DDBJ databases">
        <authorList>
            <person name="Magalhaes I.L.F."/>
            <person name="Oliveira U."/>
            <person name="Santos F.R."/>
            <person name="Vidigal T.H.D.A."/>
            <person name="Brescovit A.D."/>
            <person name="Santos A.J."/>
        </authorList>
    </citation>
    <scope>NUCLEOTIDE SEQUENCE</scope>
    <source>
        <tissue evidence="1">Shoot tissue taken approximately 20 cm above the soil surface</tissue>
    </source>
</reference>
<organism evidence="1">
    <name type="scientific">Arundo donax</name>
    <name type="common">Giant reed</name>
    <name type="synonym">Donax arundinaceus</name>
    <dbReference type="NCBI Taxonomy" id="35708"/>
    <lineage>
        <taxon>Eukaryota</taxon>
        <taxon>Viridiplantae</taxon>
        <taxon>Streptophyta</taxon>
        <taxon>Embryophyta</taxon>
        <taxon>Tracheophyta</taxon>
        <taxon>Spermatophyta</taxon>
        <taxon>Magnoliopsida</taxon>
        <taxon>Liliopsida</taxon>
        <taxon>Poales</taxon>
        <taxon>Poaceae</taxon>
        <taxon>PACMAD clade</taxon>
        <taxon>Arundinoideae</taxon>
        <taxon>Arundineae</taxon>
        <taxon>Arundo</taxon>
    </lineage>
</organism>